<keyword evidence="3" id="KW-1185">Reference proteome</keyword>
<sequence>MNKIFSCIIILFLSSNIKAQQFTAVIENKEKTTTLFDYGQPLNTTESNFKNLFENFPLFVSNSGEDLKLISYKYITAIKNEKQIKLYVKKNTEVYDCDGGIMSVLASNDIENNRIKLEFPYENQTNKKIDKFFLKETHDNMEKMTKNINPGDEVYVVKFIANGIKYDFYIFVNPKTKIVLKEGNFLGFSIPLYYADFYSKRKTD</sequence>
<dbReference type="OrthoDB" id="1028550at2"/>
<feature type="chain" id="PRO_5020504948" evidence="1">
    <location>
        <begin position="20"/>
        <end position="204"/>
    </location>
</feature>
<evidence type="ECO:0000313" key="3">
    <source>
        <dbReference type="Proteomes" id="UP000295620"/>
    </source>
</evidence>
<comment type="caution">
    <text evidence="2">The sequence shown here is derived from an EMBL/GenBank/DDBJ whole genome shotgun (WGS) entry which is preliminary data.</text>
</comment>
<reference evidence="2 3" key="1">
    <citation type="submission" date="2019-03" db="EMBL/GenBank/DDBJ databases">
        <title>Genomic Encyclopedia of Archaeal and Bacterial Type Strains, Phase II (KMG-II): from individual species to whole genera.</title>
        <authorList>
            <person name="Goeker M."/>
        </authorList>
    </citation>
    <scope>NUCLEOTIDE SEQUENCE [LARGE SCALE GENOMIC DNA]</scope>
    <source>
        <strain evidence="2 3">DSM 19035</strain>
    </source>
</reference>
<organism evidence="2 3">
    <name type="scientific">Pedobacter metabolipauper</name>
    <dbReference type="NCBI Taxonomy" id="425513"/>
    <lineage>
        <taxon>Bacteria</taxon>
        <taxon>Pseudomonadati</taxon>
        <taxon>Bacteroidota</taxon>
        <taxon>Sphingobacteriia</taxon>
        <taxon>Sphingobacteriales</taxon>
        <taxon>Sphingobacteriaceae</taxon>
        <taxon>Pedobacter</taxon>
    </lineage>
</organism>
<evidence type="ECO:0000313" key="2">
    <source>
        <dbReference type="EMBL" id="TDQ09691.1"/>
    </source>
</evidence>
<dbReference type="AlphaFoldDB" id="A0A4R6SWA6"/>
<evidence type="ECO:0000256" key="1">
    <source>
        <dbReference type="SAM" id="SignalP"/>
    </source>
</evidence>
<dbReference type="RefSeq" id="WP_133575756.1">
    <property type="nucleotide sequence ID" value="NZ_SNYC01000004.1"/>
</dbReference>
<accession>A0A4R6SWA6</accession>
<dbReference type="EMBL" id="SNYC01000004">
    <property type="protein sequence ID" value="TDQ09691.1"/>
    <property type="molecule type" value="Genomic_DNA"/>
</dbReference>
<proteinExistence type="predicted"/>
<keyword evidence="1" id="KW-0732">Signal</keyword>
<dbReference type="Proteomes" id="UP000295620">
    <property type="component" value="Unassembled WGS sequence"/>
</dbReference>
<protein>
    <submittedName>
        <fullName evidence="2">Uncharacterized protein</fullName>
    </submittedName>
</protein>
<name>A0A4R6SWA6_9SPHI</name>
<gene>
    <name evidence="2" type="ORF">ATK78_1848</name>
</gene>
<feature type="signal peptide" evidence="1">
    <location>
        <begin position="1"/>
        <end position="19"/>
    </location>
</feature>